<gene>
    <name evidence="4" type="ORF">AYP45_12960</name>
</gene>
<evidence type="ECO:0000256" key="1">
    <source>
        <dbReference type="ARBA" id="ARBA00038494"/>
    </source>
</evidence>
<evidence type="ECO:0000256" key="2">
    <source>
        <dbReference type="PROSITE-ProRule" id="PRU00339"/>
    </source>
</evidence>
<dbReference type="Proteomes" id="UP000189681">
    <property type="component" value="Unassembled WGS sequence"/>
</dbReference>
<feature type="repeat" description="TPR" evidence="2">
    <location>
        <begin position="331"/>
        <end position="364"/>
    </location>
</feature>
<dbReference type="InterPro" id="IPR029044">
    <property type="entry name" value="Nucleotide-diphossugar_trans"/>
</dbReference>
<dbReference type="Pfam" id="PF00535">
    <property type="entry name" value="Glycos_transf_2"/>
    <property type="match status" value="1"/>
</dbReference>
<dbReference type="InterPro" id="IPR001173">
    <property type="entry name" value="Glyco_trans_2-like"/>
</dbReference>
<comment type="caution">
    <text evidence="4">The sequence shown here is derived from an EMBL/GenBank/DDBJ whole genome shotgun (WGS) entry which is preliminary data.</text>
</comment>
<dbReference type="STRING" id="1004156.AYP45_12960"/>
<dbReference type="PANTHER" id="PTHR43630:SF2">
    <property type="entry name" value="GLYCOSYLTRANSFERASE"/>
    <property type="match status" value="1"/>
</dbReference>
<dbReference type="Gene3D" id="1.25.40.10">
    <property type="entry name" value="Tetratricopeptide repeat domain"/>
    <property type="match status" value="2"/>
</dbReference>
<name>A0A1V4ARI4_9BACT</name>
<reference evidence="4 5" key="1">
    <citation type="journal article" date="2017" name="Water Res.">
        <title>Discovery and metagenomic analysis of an anammox bacterial enrichment related to Candidatus "Brocadia caroliniensis" in a full-scale glycerol-fed nitritation-denitritation separate centrate treatment process.</title>
        <authorList>
            <person name="Park H."/>
            <person name="Brotto A.C."/>
            <person name="van Loosdrecht M.C."/>
            <person name="Chandran K."/>
        </authorList>
    </citation>
    <scope>NUCLEOTIDE SEQUENCE [LARGE SCALE GENOMIC DNA]</scope>
    <source>
        <strain evidence="4">26THWARD</strain>
    </source>
</reference>
<dbReference type="SMART" id="SM00028">
    <property type="entry name" value="TPR"/>
    <property type="match status" value="2"/>
</dbReference>
<dbReference type="InterPro" id="IPR011990">
    <property type="entry name" value="TPR-like_helical_dom_sf"/>
</dbReference>
<sequence>MSFSNNQTNLNKGRPSLSACMIVKNEEKFLAQCLKSIRDVVDEIIIVDTGSTDKTIEIAQSFDAKIYHHPWRNSFSEARNYSLSYARCDWILQIDADEALEHTDIPLLHKLICNDAYNAIFVAIYSELPGGRSKHYYTRIFRRGKAYFEGIVHNQLIFEGASFQSEIIFYHYGYNLTDQEMQRKYKRTGDLLRQQLVENPDNLFILTNLIRNYRNEFNFNKVIELGEKGLKLSESQTDCNSRNQRQRIYIDLVYAFINTSQLDKAEEICSEGIKENHDSLDLLFVMGEILMRKENFNEALLYFKKYLIMKDRESKIPAFNLSIVDAYFYEHKAYDNIGVCYEKLNLLNEAEVAYKKAISLNNKELRYYSNLAQLYIAKKKYRES</sequence>
<dbReference type="InterPro" id="IPR019734">
    <property type="entry name" value="TPR_rpt"/>
</dbReference>
<dbReference type="CDD" id="cd02511">
    <property type="entry name" value="Beta4Glucosyltransferase"/>
    <property type="match status" value="1"/>
</dbReference>
<feature type="domain" description="Glycosyltransferase 2-like" evidence="3">
    <location>
        <begin position="18"/>
        <end position="144"/>
    </location>
</feature>
<comment type="similarity">
    <text evidence="1">Belongs to the glycosyltransferase 2 family. WaaE/KdtX subfamily.</text>
</comment>
<dbReference type="AlphaFoldDB" id="A0A1V4ARI4"/>
<dbReference type="PROSITE" id="PS50005">
    <property type="entry name" value="TPR"/>
    <property type="match status" value="1"/>
</dbReference>
<dbReference type="Gene3D" id="3.90.550.10">
    <property type="entry name" value="Spore Coat Polysaccharide Biosynthesis Protein SpsA, Chain A"/>
    <property type="match status" value="1"/>
</dbReference>
<evidence type="ECO:0000313" key="5">
    <source>
        <dbReference type="Proteomes" id="UP000189681"/>
    </source>
</evidence>
<protein>
    <recommendedName>
        <fullName evidence="3">Glycosyltransferase 2-like domain-containing protein</fullName>
    </recommendedName>
</protein>
<proteinExistence type="inferred from homology"/>
<evidence type="ECO:0000313" key="4">
    <source>
        <dbReference type="EMBL" id="OOP55748.1"/>
    </source>
</evidence>
<keyword evidence="2" id="KW-0802">TPR repeat</keyword>
<evidence type="ECO:0000259" key="3">
    <source>
        <dbReference type="Pfam" id="PF00535"/>
    </source>
</evidence>
<dbReference type="SUPFAM" id="SSF53448">
    <property type="entry name" value="Nucleotide-diphospho-sugar transferases"/>
    <property type="match status" value="1"/>
</dbReference>
<accession>A0A1V4ARI4</accession>
<dbReference type="SUPFAM" id="SSF48452">
    <property type="entry name" value="TPR-like"/>
    <property type="match status" value="1"/>
</dbReference>
<dbReference type="PANTHER" id="PTHR43630">
    <property type="entry name" value="POLY-BETA-1,6-N-ACETYL-D-GLUCOSAMINE SYNTHASE"/>
    <property type="match status" value="1"/>
</dbReference>
<organism evidence="4 5">
    <name type="scientific">Candidatus Brocadia carolinensis</name>
    <dbReference type="NCBI Taxonomy" id="1004156"/>
    <lineage>
        <taxon>Bacteria</taxon>
        <taxon>Pseudomonadati</taxon>
        <taxon>Planctomycetota</taxon>
        <taxon>Candidatus Brocadiia</taxon>
        <taxon>Candidatus Brocadiales</taxon>
        <taxon>Candidatus Brocadiaceae</taxon>
        <taxon>Candidatus Brocadia</taxon>
    </lineage>
</organism>
<dbReference type="Pfam" id="PF13181">
    <property type="entry name" value="TPR_8"/>
    <property type="match status" value="1"/>
</dbReference>
<dbReference type="EMBL" id="AYTS01000120">
    <property type="protein sequence ID" value="OOP55748.1"/>
    <property type="molecule type" value="Genomic_DNA"/>
</dbReference>